<feature type="transmembrane region" description="Helical" evidence="1">
    <location>
        <begin position="47"/>
        <end position="65"/>
    </location>
</feature>
<dbReference type="eggNOG" id="ENOG502SMYJ">
    <property type="taxonomic scope" value="Eukaryota"/>
</dbReference>
<evidence type="ECO:0000313" key="2">
    <source>
        <dbReference type="EMBL" id="EKM76846.1"/>
    </source>
</evidence>
<dbReference type="HOGENOM" id="CLU_044614_3_3_1"/>
<organism evidence="2 3">
    <name type="scientific">Agaricus bisporus var. burnettii (strain JB137-S8 / ATCC MYA-4627 / FGSC 10392)</name>
    <name type="common">White button mushroom</name>
    <dbReference type="NCBI Taxonomy" id="597362"/>
    <lineage>
        <taxon>Eukaryota</taxon>
        <taxon>Fungi</taxon>
        <taxon>Dikarya</taxon>
        <taxon>Basidiomycota</taxon>
        <taxon>Agaricomycotina</taxon>
        <taxon>Agaricomycetes</taxon>
        <taxon>Agaricomycetidae</taxon>
        <taxon>Agaricales</taxon>
        <taxon>Agaricineae</taxon>
        <taxon>Agaricaceae</taxon>
        <taxon>Agaricus</taxon>
    </lineage>
</organism>
<dbReference type="RefSeq" id="XP_007332464.1">
    <property type="nucleotide sequence ID" value="XM_007332402.1"/>
</dbReference>
<feature type="transmembrane region" description="Helical" evidence="1">
    <location>
        <begin position="238"/>
        <end position="257"/>
    </location>
</feature>
<dbReference type="AlphaFoldDB" id="K5WND2"/>
<keyword evidence="3" id="KW-1185">Reference proteome</keyword>
<keyword evidence="1" id="KW-0472">Membrane</keyword>
<dbReference type="KEGG" id="abp:AGABI1DRAFT130866"/>
<feature type="transmembrane region" description="Helical" evidence="1">
    <location>
        <begin position="127"/>
        <end position="151"/>
    </location>
</feature>
<dbReference type="OMA" id="NLQPWIR"/>
<dbReference type="GeneID" id="18827318"/>
<evidence type="ECO:0000256" key="1">
    <source>
        <dbReference type="SAM" id="Phobius"/>
    </source>
</evidence>
<proteinExistence type="predicted"/>
<dbReference type="EMBL" id="JH971399">
    <property type="protein sequence ID" value="EKM76846.1"/>
    <property type="molecule type" value="Genomic_DNA"/>
</dbReference>
<accession>K5WND2</accession>
<feature type="transmembrane region" description="Helical" evidence="1">
    <location>
        <begin position="12"/>
        <end position="35"/>
    </location>
</feature>
<name>K5WND2_AGABU</name>
<protein>
    <submittedName>
        <fullName evidence="2">Uncharacterized protein</fullName>
    </submittedName>
</protein>
<gene>
    <name evidence="2" type="ORF">AGABI1DRAFT_130866</name>
</gene>
<reference evidence="3" key="1">
    <citation type="journal article" date="2012" name="Proc. Natl. Acad. Sci. U.S.A.">
        <title>Genome sequence of the button mushroom Agaricus bisporus reveals mechanisms governing adaptation to a humic-rich ecological niche.</title>
        <authorList>
            <person name="Morin E."/>
            <person name="Kohler A."/>
            <person name="Baker A.R."/>
            <person name="Foulongne-Oriol M."/>
            <person name="Lombard V."/>
            <person name="Nagy L.G."/>
            <person name="Ohm R.A."/>
            <person name="Patyshakuliyeva A."/>
            <person name="Brun A."/>
            <person name="Aerts A.L."/>
            <person name="Bailey A.M."/>
            <person name="Billette C."/>
            <person name="Coutinho P.M."/>
            <person name="Deakin G."/>
            <person name="Doddapaneni H."/>
            <person name="Floudas D."/>
            <person name="Grimwood J."/>
            <person name="Hilden K."/>
            <person name="Kuees U."/>
            <person name="LaButti K.M."/>
            <person name="Lapidus A."/>
            <person name="Lindquist E.A."/>
            <person name="Lucas S.M."/>
            <person name="Murat C."/>
            <person name="Riley R.W."/>
            <person name="Salamov A.A."/>
            <person name="Schmutz J."/>
            <person name="Subramanian V."/>
            <person name="Woesten H.A.B."/>
            <person name="Xu J."/>
            <person name="Eastwood D.C."/>
            <person name="Foster G.D."/>
            <person name="Sonnenberg A.S."/>
            <person name="Cullen D."/>
            <person name="de Vries R.P."/>
            <person name="Lundell T."/>
            <person name="Hibbett D.S."/>
            <person name="Henrissat B."/>
            <person name="Burton K.S."/>
            <person name="Kerrigan R.W."/>
            <person name="Challen M.P."/>
            <person name="Grigoriev I.V."/>
            <person name="Martin F."/>
        </authorList>
    </citation>
    <scope>NUCLEOTIDE SEQUENCE [LARGE SCALE GENOMIC DNA]</scope>
    <source>
        <strain evidence="3">JB137-S8 / ATCC MYA-4627 / FGSC 10392</strain>
    </source>
</reference>
<dbReference type="Proteomes" id="UP000008493">
    <property type="component" value="Unassembled WGS sequence"/>
</dbReference>
<feature type="transmembrane region" description="Helical" evidence="1">
    <location>
        <begin position="204"/>
        <end position="232"/>
    </location>
</feature>
<evidence type="ECO:0000313" key="3">
    <source>
        <dbReference type="Proteomes" id="UP000008493"/>
    </source>
</evidence>
<dbReference type="InParanoid" id="K5WND2"/>
<feature type="transmembrane region" description="Helical" evidence="1">
    <location>
        <begin position="171"/>
        <end position="192"/>
    </location>
</feature>
<feature type="transmembrane region" description="Helical" evidence="1">
    <location>
        <begin position="101"/>
        <end position="120"/>
    </location>
</feature>
<dbReference type="OrthoDB" id="2756618at2759"/>
<sequence length="325" mass="35752">MGIPLDKAELLALFLECIIYGIFLTFFVILVVISFAKDPIRVANQRFVLPIATIMMILAITHLVLDFTRMMQAFVTGDEARLPNPIGYYGNIANSLHVVKTVIYVLQTILGDGVLIWRCYIINNRSLYVIIPATVALFANLAIGLVVAWSMSKAVPGIDIFQTASHFIESFFIITMGLNFCCTVAIVARIWETRRSVTSISGRSLYPVMAVIIESGAIYTASVLCLLVSYLVNSNGQYPALDLITPLVGVVFCLIVLQIHFHLKLSSPAGTATNNPALTQGWRCTAGQSSYQLRSGVSVHITEHAEVYADTESDVTKHKGRLDDM</sequence>
<keyword evidence="1" id="KW-0812">Transmembrane</keyword>
<keyword evidence="1" id="KW-1133">Transmembrane helix</keyword>